<evidence type="ECO:0000256" key="1">
    <source>
        <dbReference type="ARBA" id="ARBA00000085"/>
    </source>
</evidence>
<proteinExistence type="predicted"/>
<feature type="transmembrane region" description="Helical" evidence="10">
    <location>
        <begin position="152"/>
        <end position="174"/>
    </location>
</feature>
<dbReference type="GO" id="GO:0004673">
    <property type="term" value="F:protein histidine kinase activity"/>
    <property type="evidence" value="ECO:0007669"/>
    <property type="project" value="UniProtKB-EC"/>
</dbReference>
<dbReference type="InterPro" id="IPR004358">
    <property type="entry name" value="Sig_transdc_His_kin-like_C"/>
</dbReference>
<dbReference type="OrthoDB" id="9809567at2"/>
<dbReference type="EC" id="2.7.13.3" evidence="3"/>
<evidence type="ECO:0000256" key="8">
    <source>
        <dbReference type="ARBA" id="ARBA00022989"/>
    </source>
</evidence>
<feature type="domain" description="Histidine kinase" evidence="11">
    <location>
        <begin position="232"/>
        <end position="425"/>
    </location>
</feature>
<name>A0A0S3PTR6_9BRAD</name>
<dbReference type="GO" id="GO:0000160">
    <property type="term" value="P:phosphorelay signal transduction system"/>
    <property type="evidence" value="ECO:0007669"/>
    <property type="project" value="TreeGrafter"/>
</dbReference>
<protein>
    <recommendedName>
        <fullName evidence="3">histidine kinase</fullName>
        <ecNumber evidence="3">2.7.13.3</ecNumber>
    </recommendedName>
</protein>
<gene>
    <name evidence="12" type="primary">phoQ_1</name>
    <name evidence="12" type="ORF">GJW-30_1_01747</name>
</gene>
<dbReference type="SUPFAM" id="SSF55874">
    <property type="entry name" value="ATPase domain of HSP90 chaperone/DNA topoisomerase II/histidine kinase"/>
    <property type="match status" value="1"/>
</dbReference>
<dbReference type="RefSeq" id="WP_096354297.1">
    <property type="nucleotide sequence ID" value="NZ_AP014946.1"/>
</dbReference>
<evidence type="ECO:0000256" key="6">
    <source>
        <dbReference type="ARBA" id="ARBA00022692"/>
    </source>
</evidence>
<evidence type="ECO:0000313" key="13">
    <source>
        <dbReference type="Proteomes" id="UP000236884"/>
    </source>
</evidence>
<dbReference type="AlphaFoldDB" id="A0A0S3PTR6"/>
<evidence type="ECO:0000256" key="4">
    <source>
        <dbReference type="ARBA" id="ARBA00022553"/>
    </source>
</evidence>
<dbReference type="GO" id="GO:0005886">
    <property type="term" value="C:plasma membrane"/>
    <property type="evidence" value="ECO:0007669"/>
    <property type="project" value="TreeGrafter"/>
</dbReference>
<keyword evidence="6 10" id="KW-0812">Transmembrane</keyword>
<dbReference type="PRINTS" id="PR00344">
    <property type="entry name" value="BCTRLSENSOR"/>
</dbReference>
<dbReference type="Gene3D" id="1.10.287.130">
    <property type="match status" value="1"/>
</dbReference>
<dbReference type="Gene3D" id="3.30.565.10">
    <property type="entry name" value="Histidine kinase-like ATPase, C-terminal domain"/>
    <property type="match status" value="1"/>
</dbReference>
<organism evidence="12 13">
    <name type="scientific">Variibacter gotjawalensis</name>
    <dbReference type="NCBI Taxonomy" id="1333996"/>
    <lineage>
        <taxon>Bacteria</taxon>
        <taxon>Pseudomonadati</taxon>
        <taxon>Pseudomonadota</taxon>
        <taxon>Alphaproteobacteria</taxon>
        <taxon>Hyphomicrobiales</taxon>
        <taxon>Nitrobacteraceae</taxon>
        <taxon>Variibacter</taxon>
    </lineage>
</organism>
<dbReference type="SMART" id="SM00387">
    <property type="entry name" value="HATPase_c"/>
    <property type="match status" value="1"/>
</dbReference>
<comment type="catalytic activity">
    <reaction evidence="1">
        <text>ATP + protein L-histidine = ADP + protein N-phospho-L-histidine.</text>
        <dbReference type="EC" id="2.7.13.3"/>
    </reaction>
</comment>
<dbReference type="Pfam" id="PF02518">
    <property type="entry name" value="HATPase_c"/>
    <property type="match status" value="1"/>
</dbReference>
<dbReference type="InterPro" id="IPR005467">
    <property type="entry name" value="His_kinase_dom"/>
</dbReference>
<evidence type="ECO:0000256" key="10">
    <source>
        <dbReference type="SAM" id="Phobius"/>
    </source>
</evidence>
<dbReference type="InterPro" id="IPR003594">
    <property type="entry name" value="HATPase_dom"/>
</dbReference>
<keyword evidence="13" id="KW-1185">Reference proteome</keyword>
<dbReference type="KEGG" id="vgo:GJW-30_1_01747"/>
<keyword evidence="5 12" id="KW-0808">Transferase</keyword>
<dbReference type="PANTHER" id="PTHR45436:SF5">
    <property type="entry name" value="SENSOR HISTIDINE KINASE TRCS"/>
    <property type="match status" value="1"/>
</dbReference>
<reference evidence="12 13" key="1">
    <citation type="submission" date="2015-08" db="EMBL/GenBank/DDBJ databases">
        <title>Investigation of the bacterial diversity of lava forest soil.</title>
        <authorList>
            <person name="Lee J.S."/>
        </authorList>
    </citation>
    <scope>NUCLEOTIDE SEQUENCE [LARGE SCALE GENOMIC DNA]</scope>
    <source>
        <strain evidence="12 13">GJW-30</strain>
    </source>
</reference>
<dbReference type="PANTHER" id="PTHR45436">
    <property type="entry name" value="SENSOR HISTIDINE KINASE YKOH"/>
    <property type="match status" value="1"/>
</dbReference>
<dbReference type="EMBL" id="AP014946">
    <property type="protein sequence ID" value="BAT59216.1"/>
    <property type="molecule type" value="Genomic_DNA"/>
</dbReference>
<evidence type="ECO:0000256" key="3">
    <source>
        <dbReference type="ARBA" id="ARBA00012438"/>
    </source>
</evidence>
<evidence type="ECO:0000256" key="9">
    <source>
        <dbReference type="ARBA" id="ARBA00023136"/>
    </source>
</evidence>
<evidence type="ECO:0000256" key="7">
    <source>
        <dbReference type="ARBA" id="ARBA00022777"/>
    </source>
</evidence>
<sequence>MKRSGSLNRRLLVAAAVFLCAALIVAGFVINGILTRFVERQIDQRLDAQLLALAGAVNLDANEAPQLKRDLNVAPYDRVLSGWYWQAEGPGGVLTSRSLGDARLMGPRGPGGEPLRLRQRDIVLPDEAGTVALLVAAPRAEIDGPLRQARRVLIIALASLGLALGTAMVLQVWLGLLPLRRLAGQLKNVRTGAETALPEPQPAEVQGIVSELNAVLAQNRERLARARAHVANLAHGLKTPLAALSARLDDGGENQRLLALMNRRVEHHLRRARSAAITGGVFAPVPLAPKIADLTGMLKRIHADRDLSVTIDVAPTLSVRCDPQDADEMLGNLLDNAFKWARSEVRITGAIADSVAIIGIADDGPGLSSDDAERALQRGERLDETVAGTGFGLPITQEIAALYGGTLVLEKSRSGGLDARLTLPV</sequence>
<evidence type="ECO:0000256" key="5">
    <source>
        <dbReference type="ARBA" id="ARBA00022679"/>
    </source>
</evidence>
<accession>A0A0S3PTR6</accession>
<keyword evidence="8 10" id="KW-1133">Transmembrane helix</keyword>
<keyword evidence="9 10" id="KW-0472">Membrane</keyword>
<feature type="transmembrane region" description="Helical" evidence="10">
    <location>
        <begin position="12"/>
        <end position="34"/>
    </location>
</feature>
<evidence type="ECO:0000313" key="12">
    <source>
        <dbReference type="EMBL" id="BAT59216.1"/>
    </source>
</evidence>
<keyword evidence="7" id="KW-0418">Kinase</keyword>
<keyword evidence="4" id="KW-0597">Phosphoprotein</keyword>
<evidence type="ECO:0000256" key="2">
    <source>
        <dbReference type="ARBA" id="ARBA00004370"/>
    </source>
</evidence>
<dbReference type="InterPro" id="IPR036890">
    <property type="entry name" value="HATPase_C_sf"/>
</dbReference>
<evidence type="ECO:0000259" key="11">
    <source>
        <dbReference type="PROSITE" id="PS50109"/>
    </source>
</evidence>
<dbReference type="InterPro" id="IPR050428">
    <property type="entry name" value="TCS_sensor_his_kinase"/>
</dbReference>
<comment type="subcellular location">
    <subcellularLocation>
        <location evidence="2">Membrane</location>
    </subcellularLocation>
</comment>
<dbReference type="PROSITE" id="PS50109">
    <property type="entry name" value="HIS_KIN"/>
    <property type="match status" value="1"/>
</dbReference>
<dbReference type="Proteomes" id="UP000236884">
    <property type="component" value="Chromosome"/>
</dbReference>